<evidence type="ECO:0000256" key="6">
    <source>
        <dbReference type="ARBA" id="ARBA00022989"/>
    </source>
</evidence>
<accession>E3I0G3</accession>
<feature type="region of interest" description="Disordered" evidence="10">
    <location>
        <begin position="166"/>
        <end position="213"/>
    </location>
</feature>
<feature type="compositionally biased region" description="Basic and acidic residues" evidence="10">
    <location>
        <begin position="204"/>
        <end position="213"/>
    </location>
</feature>
<dbReference type="InterPro" id="IPR003369">
    <property type="entry name" value="TatA/B/E"/>
</dbReference>
<feature type="transmembrane region" description="Helical" evidence="11">
    <location>
        <begin position="6"/>
        <end position="22"/>
    </location>
</feature>
<evidence type="ECO:0000256" key="7">
    <source>
        <dbReference type="ARBA" id="ARBA00023010"/>
    </source>
</evidence>
<dbReference type="eggNOG" id="COG1826">
    <property type="taxonomic scope" value="Bacteria"/>
</dbReference>
<evidence type="ECO:0000256" key="5">
    <source>
        <dbReference type="ARBA" id="ARBA00022927"/>
    </source>
</evidence>
<keyword evidence="6 9" id="KW-1133">Transmembrane helix</keyword>
<dbReference type="STRING" id="648757.Rvan_3078"/>
<dbReference type="GO" id="GO:0033281">
    <property type="term" value="C:TAT protein transport complex"/>
    <property type="evidence" value="ECO:0007669"/>
    <property type="project" value="UniProtKB-UniRule"/>
</dbReference>
<dbReference type="PANTHER" id="PTHR33162">
    <property type="entry name" value="SEC-INDEPENDENT PROTEIN TRANSLOCASE PROTEIN TATA, CHLOROPLASTIC"/>
    <property type="match status" value="1"/>
</dbReference>
<keyword evidence="3 9" id="KW-1003">Cell membrane</keyword>
<comment type="similarity">
    <text evidence="9">Belongs to the TatB family.</text>
</comment>
<dbReference type="Pfam" id="PF02416">
    <property type="entry name" value="TatA_B_E"/>
    <property type="match status" value="1"/>
</dbReference>
<dbReference type="OrthoDB" id="7206969at2"/>
<keyword evidence="5 9" id="KW-0653">Protein transport</keyword>
<evidence type="ECO:0000256" key="2">
    <source>
        <dbReference type="ARBA" id="ARBA00022448"/>
    </source>
</evidence>
<organism evidence="12 13">
    <name type="scientific">Rhodomicrobium vannielii (strain ATCC 17100 / DSM 162 / LMG 4299 / NCIMB 10020 / ATH 3.1.1)</name>
    <dbReference type="NCBI Taxonomy" id="648757"/>
    <lineage>
        <taxon>Bacteria</taxon>
        <taxon>Pseudomonadati</taxon>
        <taxon>Pseudomonadota</taxon>
        <taxon>Alphaproteobacteria</taxon>
        <taxon>Hyphomicrobiales</taxon>
        <taxon>Hyphomicrobiaceae</taxon>
        <taxon>Rhodomicrobium</taxon>
    </lineage>
</organism>
<dbReference type="AlphaFoldDB" id="E3I0G3"/>
<dbReference type="HAMAP" id="MF_00237">
    <property type="entry name" value="TatB"/>
    <property type="match status" value="1"/>
</dbReference>
<dbReference type="PRINTS" id="PR01506">
    <property type="entry name" value="TATBPROTEIN"/>
</dbReference>
<dbReference type="GO" id="GO:0043953">
    <property type="term" value="P:protein transport by the Tat complex"/>
    <property type="evidence" value="ECO:0007669"/>
    <property type="project" value="UniProtKB-UniRule"/>
</dbReference>
<evidence type="ECO:0000256" key="4">
    <source>
        <dbReference type="ARBA" id="ARBA00022692"/>
    </source>
</evidence>
<dbReference type="KEGG" id="rva:Rvan_3078"/>
<protein>
    <recommendedName>
        <fullName evidence="9">Sec-independent protein translocase protein TatB</fullName>
    </recommendedName>
</protein>
<dbReference type="PANTHER" id="PTHR33162:SF1">
    <property type="entry name" value="SEC-INDEPENDENT PROTEIN TRANSLOCASE PROTEIN TATA, CHLOROPLASTIC"/>
    <property type="match status" value="1"/>
</dbReference>
<comment type="subunit">
    <text evidence="9">The Tat system comprises two distinct complexes: a TatABC complex, containing multiple copies of TatA, TatB and TatC subunits, and a separate TatA complex, containing only TatA subunits. Substrates initially bind to the TatABC complex, which probably triggers association of the separate TatA complex to form the active translocon.</text>
</comment>
<keyword evidence="13" id="KW-1185">Reference proteome</keyword>
<keyword evidence="2 9" id="KW-0813">Transport</keyword>
<sequence length="213" mass="22182">MFDIAWSELLVIAVVALIFIGPKELPSMLHTLGRFVRKIRNHADDFRRQFDDSMRDGGYQDLQKNLQDFRALNPAGQLKDSIKRAIDHDYSKPAPVPETPQANAPQGADAAKTASAGTPAAAEVSALSQAEGPGALAPATPAIPTAPQVDIAAPLTVPVPETAPAKAAIEAEKTSAEPAVSSYAPASQAVPAKPLEPQAAASDPAKDRIAPAA</sequence>
<dbReference type="Proteomes" id="UP000001399">
    <property type="component" value="Chromosome"/>
</dbReference>
<evidence type="ECO:0000256" key="9">
    <source>
        <dbReference type="HAMAP-Rule" id="MF_00237"/>
    </source>
</evidence>
<dbReference type="EMBL" id="CP002292">
    <property type="protein sequence ID" value="ADP72281.1"/>
    <property type="molecule type" value="Genomic_DNA"/>
</dbReference>
<evidence type="ECO:0000256" key="10">
    <source>
        <dbReference type="SAM" id="MobiDB-lite"/>
    </source>
</evidence>
<dbReference type="RefSeq" id="WP_013420648.1">
    <property type="nucleotide sequence ID" value="NC_014664.1"/>
</dbReference>
<dbReference type="InterPro" id="IPR018448">
    <property type="entry name" value="TatB"/>
</dbReference>
<keyword evidence="4 9" id="KW-0812">Transmembrane</keyword>
<dbReference type="Gene3D" id="1.20.5.3310">
    <property type="match status" value="1"/>
</dbReference>
<evidence type="ECO:0000313" key="12">
    <source>
        <dbReference type="EMBL" id="ADP72281.1"/>
    </source>
</evidence>
<evidence type="ECO:0000256" key="8">
    <source>
        <dbReference type="ARBA" id="ARBA00023136"/>
    </source>
</evidence>
<evidence type="ECO:0000256" key="11">
    <source>
        <dbReference type="SAM" id="Phobius"/>
    </source>
</evidence>
<evidence type="ECO:0000313" key="13">
    <source>
        <dbReference type="Proteomes" id="UP000001399"/>
    </source>
</evidence>
<dbReference type="NCBIfam" id="TIGR01410">
    <property type="entry name" value="tatB"/>
    <property type="match status" value="1"/>
</dbReference>
<evidence type="ECO:0000256" key="3">
    <source>
        <dbReference type="ARBA" id="ARBA00022475"/>
    </source>
</evidence>
<dbReference type="HOGENOM" id="CLU_086034_1_3_5"/>
<evidence type="ECO:0000256" key="1">
    <source>
        <dbReference type="ARBA" id="ARBA00004167"/>
    </source>
</evidence>
<reference evidence="13" key="1">
    <citation type="journal article" date="2011" name="J. Bacteriol.">
        <title>Genome sequences of eight morphologically diverse alphaproteobacteria.</title>
        <authorList>
            <consortium name="US DOE Joint Genome Institute"/>
            <person name="Brown P.J."/>
            <person name="Kysela D.T."/>
            <person name="Buechlein A."/>
            <person name="Hemmerich C."/>
            <person name="Brun Y.V."/>
        </authorList>
    </citation>
    <scope>NUCLEOTIDE SEQUENCE [LARGE SCALE GENOMIC DNA]</scope>
    <source>
        <strain evidence="13">ATCC 17100 / ATH 3.1.1 / DSM 162 / LMG 4299</strain>
    </source>
</reference>
<gene>
    <name evidence="9" type="primary">tatB</name>
    <name evidence="12" type="ordered locus">Rvan_3078</name>
</gene>
<comment type="function">
    <text evidence="9">Part of the twin-arginine translocation (Tat) system that transports large folded proteins containing a characteristic twin-arginine motif in their signal peptide across membranes. Together with TatC, TatB is part of a receptor directly interacting with Tat signal peptides. TatB may form an oligomeric binding site that transiently accommodates folded Tat precursor proteins before their translocation.</text>
</comment>
<feature type="region of interest" description="Disordered" evidence="10">
    <location>
        <begin position="89"/>
        <end position="126"/>
    </location>
</feature>
<name>E3I0G3_RHOVT</name>
<comment type="subcellular location">
    <subcellularLocation>
        <location evidence="9">Cell inner membrane</location>
        <topology evidence="9">Single-pass membrane protein</topology>
    </subcellularLocation>
    <subcellularLocation>
        <location evidence="1">Membrane</location>
        <topology evidence="1">Single-pass membrane protein</topology>
    </subcellularLocation>
</comment>
<proteinExistence type="inferred from homology"/>
<keyword evidence="7 9" id="KW-0811">Translocation</keyword>
<keyword evidence="9" id="KW-0997">Cell inner membrane</keyword>
<keyword evidence="8 9" id="KW-0472">Membrane</keyword>
<feature type="compositionally biased region" description="Low complexity" evidence="10">
    <location>
        <begin position="107"/>
        <end position="126"/>
    </location>
</feature>
<dbReference type="GO" id="GO:0008320">
    <property type="term" value="F:protein transmembrane transporter activity"/>
    <property type="evidence" value="ECO:0007669"/>
    <property type="project" value="UniProtKB-UniRule"/>
</dbReference>